<proteinExistence type="predicted"/>
<reference evidence="1" key="1">
    <citation type="submission" date="2019-08" db="EMBL/GenBank/DDBJ databases">
        <authorList>
            <person name="Kucharzyk K."/>
            <person name="Murdoch R.W."/>
            <person name="Higgins S."/>
            <person name="Loffler F."/>
        </authorList>
    </citation>
    <scope>NUCLEOTIDE SEQUENCE</scope>
</reference>
<name>A0A645B191_9ZZZZ</name>
<organism evidence="1">
    <name type="scientific">bioreactor metagenome</name>
    <dbReference type="NCBI Taxonomy" id="1076179"/>
    <lineage>
        <taxon>unclassified sequences</taxon>
        <taxon>metagenomes</taxon>
        <taxon>ecological metagenomes</taxon>
    </lineage>
</organism>
<evidence type="ECO:0000313" key="1">
    <source>
        <dbReference type="EMBL" id="MPM56933.1"/>
    </source>
</evidence>
<dbReference type="AlphaFoldDB" id="A0A645B191"/>
<gene>
    <name evidence="1" type="ORF">SDC9_103750</name>
</gene>
<dbReference type="EMBL" id="VSSQ01016006">
    <property type="protein sequence ID" value="MPM56933.1"/>
    <property type="molecule type" value="Genomic_DNA"/>
</dbReference>
<protein>
    <submittedName>
        <fullName evidence="1">Uncharacterized protein</fullName>
    </submittedName>
</protein>
<accession>A0A645B191</accession>
<sequence length="91" mass="9939">MRLVVISMDPADIITSKAQIVLVREDARLPLTDEESLWDDDDDMKSLCKLHLQLSGGVECQDGFPGSGDHLHNTTAFVLQPGFNACALPCI</sequence>
<comment type="caution">
    <text evidence="1">The sequence shown here is derived from an EMBL/GenBank/DDBJ whole genome shotgun (WGS) entry which is preliminary data.</text>
</comment>